<dbReference type="RefSeq" id="WP_077132647.1">
    <property type="nucleotide sequence ID" value="NZ_CP014263.1"/>
</dbReference>
<evidence type="ECO:0000259" key="2">
    <source>
        <dbReference type="Pfam" id="PF12849"/>
    </source>
</evidence>
<name>A0A1P9X0S3_9BACT</name>
<evidence type="ECO:0000313" key="3">
    <source>
        <dbReference type="EMBL" id="AQG81185.1"/>
    </source>
</evidence>
<dbReference type="PANTHER" id="PTHR30570">
    <property type="entry name" value="PERIPLASMIC PHOSPHATE BINDING COMPONENT OF PHOSPHATE ABC TRANSPORTER"/>
    <property type="match status" value="1"/>
</dbReference>
<sequence length="309" mass="34284">MIRNTLVSVCLLTGLLACSNEKALDNPSRGSIVVTADESLRPLVTQLTSAYSGIYPDAHFTVVFKPEQEAINQMLKDSARIVFASRPLRPNEQAVLNQKKIKGATTKIATDGVALIINRANTDSLITMSQLQGIFAGQISQWSQLKGGNQPGPITLVFDNDNSSNLDFVLTKFNVKDVKGLRIFTTRSNREVIEFVRKNPSALGFIGVNWISDGDEPLTAELSRDLRVMGVSDKPNPEKRADYYQPFQEDLGMMRYPLRRPVYVLSRETHPGLGGGLVNYVVRDAGSLIIYKLGLWPTIPYNREVNLTK</sequence>
<dbReference type="KEGG" id="smon:AWR27_18790"/>
<keyword evidence="4" id="KW-1185">Reference proteome</keyword>
<reference evidence="3 4" key="1">
    <citation type="submission" date="2016-01" db="EMBL/GenBank/DDBJ databases">
        <authorList>
            <person name="Oliw E.H."/>
        </authorList>
    </citation>
    <scope>NUCLEOTIDE SEQUENCE [LARGE SCALE GENOMIC DNA]</scope>
    <source>
        <strain evidence="3 4">DY10</strain>
    </source>
</reference>
<accession>A0A1P9X0S3</accession>
<protein>
    <submittedName>
        <fullName evidence="3">Phosphate ABC transporter substrate-binding protein</fullName>
    </submittedName>
</protein>
<organism evidence="3 4">
    <name type="scientific">Spirosoma montaniterrae</name>
    <dbReference type="NCBI Taxonomy" id="1178516"/>
    <lineage>
        <taxon>Bacteria</taxon>
        <taxon>Pseudomonadati</taxon>
        <taxon>Bacteroidota</taxon>
        <taxon>Cytophagia</taxon>
        <taxon>Cytophagales</taxon>
        <taxon>Cytophagaceae</taxon>
        <taxon>Spirosoma</taxon>
    </lineage>
</organism>
<dbReference type="Pfam" id="PF12849">
    <property type="entry name" value="PBP_like_2"/>
    <property type="match status" value="1"/>
</dbReference>
<dbReference type="InterPro" id="IPR024370">
    <property type="entry name" value="PBP_domain"/>
</dbReference>
<dbReference type="PROSITE" id="PS51257">
    <property type="entry name" value="PROKAR_LIPOPROTEIN"/>
    <property type="match status" value="1"/>
</dbReference>
<evidence type="ECO:0000313" key="4">
    <source>
        <dbReference type="Proteomes" id="UP000187941"/>
    </source>
</evidence>
<evidence type="ECO:0000256" key="1">
    <source>
        <dbReference type="ARBA" id="ARBA00022729"/>
    </source>
</evidence>
<proteinExistence type="predicted"/>
<feature type="domain" description="PBP" evidence="2">
    <location>
        <begin position="25"/>
        <end position="284"/>
    </location>
</feature>
<dbReference type="AlphaFoldDB" id="A0A1P9X0S3"/>
<keyword evidence="1" id="KW-0732">Signal</keyword>
<dbReference type="PANTHER" id="PTHR30570:SF1">
    <property type="entry name" value="PHOSPHATE-BINDING PROTEIN PSTS"/>
    <property type="match status" value="1"/>
</dbReference>
<dbReference type="EMBL" id="CP014263">
    <property type="protein sequence ID" value="AQG81185.1"/>
    <property type="molecule type" value="Genomic_DNA"/>
</dbReference>
<gene>
    <name evidence="3" type="ORF">AWR27_18790</name>
</gene>
<dbReference type="SUPFAM" id="SSF53850">
    <property type="entry name" value="Periplasmic binding protein-like II"/>
    <property type="match status" value="1"/>
</dbReference>
<dbReference type="OrthoDB" id="1450880at2"/>
<dbReference type="Proteomes" id="UP000187941">
    <property type="component" value="Chromosome"/>
</dbReference>
<dbReference type="STRING" id="1178516.AWR27_18790"/>
<dbReference type="InterPro" id="IPR050811">
    <property type="entry name" value="Phosphate_ABC_transporter"/>
</dbReference>
<dbReference type="Gene3D" id="3.40.190.10">
    <property type="entry name" value="Periplasmic binding protein-like II"/>
    <property type="match status" value="2"/>
</dbReference>